<dbReference type="Pfam" id="PF00210">
    <property type="entry name" value="Ferritin"/>
    <property type="match status" value="1"/>
</dbReference>
<evidence type="ECO:0000256" key="1">
    <source>
        <dbReference type="ARBA" id="ARBA00006950"/>
    </source>
</evidence>
<dbReference type="CDD" id="cd01055">
    <property type="entry name" value="Nonheme_Ferritin"/>
    <property type="match status" value="1"/>
</dbReference>
<comment type="subcellular location">
    <subcellularLocation>
        <location evidence="6">Cytoplasm</location>
    </subcellularLocation>
</comment>
<proteinExistence type="inferred from homology"/>
<evidence type="ECO:0000256" key="5">
    <source>
        <dbReference type="ARBA" id="ARBA00023004"/>
    </source>
</evidence>
<dbReference type="InterPro" id="IPR001519">
    <property type="entry name" value="Ferritin"/>
</dbReference>
<dbReference type="Proteomes" id="UP001243717">
    <property type="component" value="Unassembled WGS sequence"/>
</dbReference>
<evidence type="ECO:0000256" key="4">
    <source>
        <dbReference type="ARBA" id="ARBA00023002"/>
    </source>
</evidence>
<gene>
    <name evidence="8" type="ORF">QEH59_04880</name>
</gene>
<dbReference type="InterPro" id="IPR009078">
    <property type="entry name" value="Ferritin-like_SF"/>
</dbReference>
<keyword evidence="3 6" id="KW-0479">Metal-binding</keyword>
<dbReference type="EC" id="1.16.3.2" evidence="6"/>
<dbReference type="EMBL" id="JARXIC010000005">
    <property type="protein sequence ID" value="MDQ8193744.1"/>
    <property type="molecule type" value="Genomic_DNA"/>
</dbReference>
<name>A0ABU1AGM6_9BACT</name>
<comment type="catalytic activity">
    <reaction evidence="6">
        <text>4 Fe(2+) + O2 + 6 H2O = 4 iron(III) oxide-hydroxide + 12 H(+)</text>
        <dbReference type="Rhea" id="RHEA:11972"/>
        <dbReference type="ChEBI" id="CHEBI:15377"/>
        <dbReference type="ChEBI" id="CHEBI:15378"/>
        <dbReference type="ChEBI" id="CHEBI:15379"/>
        <dbReference type="ChEBI" id="CHEBI:29033"/>
        <dbReference type="ChEBI" id="CHEBI:78619"/>
        <dbReference type="EC" id="1.16.3.2"/>
    </reaction>
</comment>
<protein>
    <recommendedName>
        <fullName evidence="6">Ferritin</fullName>
        <ecNumber evidence="6">1.16.3.2</ecNumber>
    </recommendedName>
</protein>
<dbReference type="PANTHER" id="PTHR11431">
    <property type="entry name" value="FERRITIN"/>
    <property type="match status" value="1"/>
</dbReference>
<keyword evidence="6" id="KW-0963">Cytoplasm</keyword>
<keyword evidence="5 6" id="KW-0408">Iron</keyword>
<evidence type="ECO:0000259" key="7">
    <source>
        <dbReference type="PROSITE" id="PS50905"/>
    </source>
</evidence>
<comment type="caution">
    <text evidence="8">The sequence shown here is derived from an EMBL/GenBank/DDBJ whole genome shotgun (WGS) entry which is preliminary data.</text>
</comment>
<evidence type="ECO:0000256" key="2">
    <source>
        <dbReference type="ARBA" id="ARBA00022434"/>
    </source>
</evidence>
<dbReference type="InterPro" id="IPR008331">
    <property type="entry name" value="Ferritin_DPS_dom"/>
</dbReference>
<keyword evidence="4" id="KW-0560">Oxidoreductase</keyword>
<dbReference type="PROSITE" id="PS50905">
    <property type="entry name" value="FERRITIN_LIKE"/>
    <property type="match status" value="1"/>
</dbReference>
<sequence>MNPSIQAALTDQANHELYAAHAYRAMAIWCDDQDYNGFAKFFFAQAAEELEHADKFIRHLLDRGVMPKLTALEAPTVEFTKLIEVAQLAETLEQRNSANIHQCYAIAQEVQDFASYPLLLTLIEEQVEEESWAATMVTLTKRAECSGAIYNLDRHIVKELNAADAV</sequence>
<evidence type="ECO:0000313" key="8">
    <source>
        <dbReference type="EMBL" id="MDQ8193744.1"/>
    </source>
</evidence>
<dbReference type="SUPFAM" id="SSF47240">
    <property type="entry name" value="Ferritin-like"/>
    <property type="match status" value="1"/>
</dbReference>
<dbReference type="InterPro" id="IPR012347">
    <property type="entry name" value="Ferritin-like"/>
</dbReference>
<dbReference type="Gene3D" id="1.20.1260.10">
    <property type="match status" value="1"/>
</dbReference>
<evidence type="ECO:0000313" key="9">
    <source>
        <dbReference type="Proteomes" id="UP001243717"/>
    </source>
</evidence>
<dbReference type="PANTHER" id="PTHR11431:SF127">
    <property type="entry name" value="BACTERIAL NON-HEME FERRITIN"/>
    <property type="match status" value="1"/>
</dbReference>
<comment type="similarity">
    <text evidence="1 6">Belongs to the ferritin family. Prokaryotic subfamily.</text>
</comment>
<dbReference type="RefSeq" id="WP_308984228.1">
    <property type="nucleotide sequence ID" value="NZ_JARXIC010000005.1"/>
</dbReference>
<organism evidence="8 9">
    <name type="scientific">Thalassobacterium sedimentorum</name>
    <dbReference type="NCBI Taxonomy" id="3041258"/>
    <lineage>
        <taxon>Bacteria</taxon>
        <taxon>Pseudomonadati</taxon>
        <taxon>Verrucomicrobiota</taxon>
        <taxon>Opitutia</taxon>
        <taxon>Puniceicoccales</taxon>
        <taxon>Coraliomargaritaceae</taxon>
        <taxon>Thalassobacterium</taxon>
    </lineage>
</organism>
<evidence type="ECO:0000256" key="3">
    <source>
        <dbReference type="ARBA" id="ARBA00022723"/>
    </source>
</evidence>
<keyword evidence="9" id="KW-1185">Reference proteome</keyword>
<feature type="domain" description="Ferritin-like diiron" evidence="7">
    <location>
        <begin position="1"/>
        <end position="144"/>
    </location>
</feature>
<reference evidence="8 9" key="1">
    <citation type="submission" date="2023-04" db="EMBL/GenBank/DDBJ databases">
        <title>A novel bacteria isolated from coastal sediment.</title>
        <authorList>
            <person name="Liu X.-J."/>
            <person name="Du Z.-J."/>
        </authorList>
    </citation>
    <scope>NUCLEOTIDE SEQUENCE [LARGE SCALE GENOMIC DNA]</scope>
    <source>
        <strain evidence="8 9">SDUM461004</strain>
    </source>
</reference>
<keyword evidence="2 6" id="KW-0409">Iron storage</keyword>
<evidence type="ECO:0000256" key="6">
    <source>
        <dbReference type="RuleBase" id="RU361145"/>
    </source>
</evidence>
<comment type="function">
    <text evidence="6">Iron-storage protein.</text>
</comment>
<accession>A0ABU1AGM6</accession>
<dbReference type="InterPro" id="IPR009040">
    <property type="entry name" value="Ferritin-like_diiron"/>
</dbReference>
<dbReference type="InterPro" id="IPR041719">
    <property type="entry name" value="Ferritin_prok"/>
</dbReference>